<dbReference type="EMBL" id="JAHCVI010000003">
    <property type="protein sequence ID" value="KAG7287688.1"/>
    <property type="molecule type" value="Genomic_DNA"/>
</dbReference>
<dbReference type="Pfam" id="PF14226">
    <property type="entry name" value="DIOX_N"/>
    <property type="match status" value="1"/>
</dbReference>
<evidence type="ECO:0000259" key="4">
    <source>
        <dbReference type="Pfam" id="PF14226"/>
    </source>
</evidence>
<evidence type="ECO:0000256" key="1">
    <source>
        <dbReference type="ARBA" id="ARBA00008056"/>
    </source>
</evidence>
<dbReference type="AlphaFoldDB" id="A0AAD4I093"/>
<gene>
    <name evidence="5" type="ORF">NEMBOFW57_007201</name>
</gene>
<dbReference type="Pfam" id="PF03171">
    <property type="entry name" value="2OG-FeII_Oxy"/>
    <property type="match status" value="1"/>
</dbReference>
<name>A0AAD4I093_9PEZI</name>
<evidence type="ECO:0000259" key="3">
    <source>
        <dbReference type="Pfam" id="PF03171"/>
    </source>
</evidence>
<organism evidence="5 6">
    <name type="scientific">Staphylotrichum longicolle</name>
    <dbReference type="NCBI Taxonomy" id="669026"/>
    <lineage>
        <taxon>Eukaryota</taxon>
        <taxon>Fungi</taxon>
        <taxon>Dikarya</taxon>
        <taxon>Ascomycota</taxon>
        <taxon>Pezizomycotina</taxon>
        <taxon>Sordariomycetes</taxon>
        <taxon>Sordariomycetidae</taxon>
        <taxon>Sordariales</taxon>
        <taxon>Chaetomiaceae</taxon>
        <taxon>Staphylotrichum</taxon>
    </lineage>
</organism>
<dbReference type="PANTHER" id="PTHR47990">
    <property type="entry name" value="2-OXOGLUTARATE (2OG) AND FE(II)-DEPENDENT OXYGENASE SUPERFAMILY PROTEIN-RELATED"/>
    <property type="match status" value="1"/>
</dbReference>
<keyword evidence="6" id="KW-1185">Reference proteome</keyword>
<comment type="caution">
    <text evidence="5">The sequence shown here is derived from an EMBL/GenBank/DDBJ whole genome shotgun (WGS) entry which is preliminary data.</text>
</comment>
<dbReference type="InterPro" id="IPR050231">
    <property type="entry name" value="Iron_ascorbate_oxido_reductase"/>
</dbReference>
<reference evidence="5" key="1">
    <citation type="submission" date="2023-02" db="EMBL/GenBank/DDBJ databases">
        <authorList>
            <person name="Palmer J.M."/>
        </authorList>
    </citation>
    <scope>NUCLEOTIDE SEQUENCE</scope>
    <source>
        <strain evidence="5">FW57</strain>
    </source>
</reference>
<comment type="similarity">
    <text evidence="1">Belongs to the iron/ascorbate-dependent oxidoreductase family.</text>
</comment>
<feature type="compositionally biased region" description="Polar residues" evidence="2">
    <location>
        <begin position="50"/>
        <end position="60"/>
    </location>
</feature>
<evidence type="ECO:0000313" key="6">
    <source>
        <dbReference type="Proteomes" id="UP001197093"/>
    </source>
</evidence>
<evidence type="ECO:0000256" key="2">
    <source>
        <dbReference type="SAM" id="MobiDB-lite"/>
    </source>
</evidence>
<evidence type="ECO:0000313" key="5">
    <source>
        <dbReference type="EMBL" id="KAG7287688.1"/>
    </source>
</evidence>
<sequence>MILLTRGLPCRVRIIPPLRLRASRMSTAAALPTQAANARSTPTAPPCASYPNTNSSNVPNTMPPGFKATTADLPTFRLPTRITNSPSDLALGKALISAWRQDGIIQIAMDTSHKQNWADARAASRAFFGRPHAEKAACVDAQSFAGYIASGEEVTDGVADYSEIFTVMKDLGPEDPRDEVGGLFIRRPSQEEKFANWEKSAAGLKEDDDGWVYVPPVEGVHTVILGDMMQYITRNYLTATPHKVGLNTRERFAIAYFHEPSFQALLKPFTDGCGGPAEQVLHDTEGIHYGTHFTNMFMRAYPDRITTQRLLAEDRYPMLQRPELRSMGAIPAA</sequence>
<feature type="domain" description="Isopenicillin N synthase-like Fe(2+) 2OG dioxygenase" evidence="3">
    <location>
        <begin position="202"/>
        <end position="260"/>
    </location>
</feature>
<accession>A0AAD4I093</accession>
<dbReference type="Gene3D" id="2.60.120.330">
    <property type="entry name" value="B-lactam Antibiotic, Isopenicillin N Synthase, Chain"/>
    <property type="match status" value="2"/>
</dbReference>
<protein>
    <submittedName>
        <fullName evidence="5">Uncharacterized protein</fullName>
    </submittedName>
</protein>
<dbReference type="Proteomes" id="UP001197093">
    <property type="component" value="Unassembled WGS sequence"/>
</dbReference>
<proteinExistence type="inferred from homology"/>
<feature type="region of interest" description="Disordered" evidence="2">
    <location>
        <begin position="32"/>
        <end position="61"/>
    </location>
</feature>
<dbReference type="InterPro" id="IPR026992">
    <property type="entry name" value="DIOX_N"/>
</dbReference>
<dbReference type="InterPro" id="IPR044861">
    <property type="entry name" value="IPNS-like_FE2OG_OXY"/>
</dbReference>
<dbReference type="SUPFAM" id="SSF51197">
    <property type="entry name" value="Clavaminate synthase-like"/>
    <property type="match status" value="1"/>
</dbReference>
<feature type="domain" description="Non-haem dioxygenase N-terminal" evidence="4">
    <location>
        <begin position="81"/>
        <end position="177"/>
    </location>
</feature>
<dbReference type="InterPro" id="IPR027443">
    <property type="entry name" value="IPNS-like_sf"/>
</dbReference>